<gene>
    <name evidence="4" type="ORF">IAA54_05585</name>
</gene>
<keyword evidence="2 4" id="KW-0378">Hydrolase</keyword>
<dbReference type="SMART" id="SM00641">
    <property type="entry name" value="Glyco_25"/>
    <property type="match status" value="1"/>
</dbReference>
<evidence type="ECO:0000256" key="2">
    <source>
        <dbReference type="ARBA" id="ARBA00022801"/>
    </source>
</evidence>
<dbReference type="EMBL" id="DVHF01000064">
    <property type="protein sequence ID" value="HIR57122.1"/>
    <property type="molecule type" value="Genomic_DNA"/>
</dbReference>
<sequence length="303" mass="33662">MRGIDIYNGTGTIDFQAVKNAGYDFVMIKASEGHTLADKSLSRNLTNAATAGLHTGVFHWFWGRSGTETQQEIDFFLKTIRGCKMEMPVALDVEQPELLQLDKAELTTYIKQWLDGVKAAGYYPILYANKNWLVNYIDMTRLLDFDIWLAQYNDRITYTGPGNIGIWQYTSTGKVPGVRGGTGNCDINECYRDYPSIIRAGGWNNYPKSNAAPDVSWDTKEKRLKVGASYAALCTVRNTDERASVRVDKPEICAIERMGPDYTARSGLVGDLYTITAIAPGEARVIASLDGQDSASFPVYVEV</sequence>
<dbReference type="Gene3D" id="3.20.20.80">
    <property type="entry name" value="Glycosidases"/>
    <property type="match status" value="1"/>
</dbReference>
<comment type="caution">
    <text evidence="4">The sequence shown here is derived from an EMBL/GenBank/DDBJ whole genome shotgun (WGS) entry which is preliminary data.</text>
</comment>
<dbReference type="GO" id="GO:0016998">
    <property type="term" value="P:cell wall macromolecule catabolic process"/>
    <property type="evidence" value="ECO:0007669"/>
    <property type="project" value="InterPro"/>
</dbReference>
<accession>A0A9D1DQN7</accession>
<dbReference type="InterPro" id="IPR017853">
    <property type="entry name" value="GH"/>
</dbReference>
<dbReference type="Pfam" id="PF01183">
    <property type="entry name" value="Glyco_hydro_25"/>
    <property type="match status" value="1"/>
</dbReference>
<protein>
    <submittedName>
        <fullName evidence="4">Glycosyl hydrolase family 25</fullName>
    </submittedName>
</protein>
<evidence type="ECO:0000313" key="5">
    <source>
        <dbReference type="Proteomes" id="UP000886785"/>
    </source>
</evidence>
<dbReference type="PANTHER" id="PTHR34135:SF2">
    <property type="entry name" value="LYSOZYME"/>
    <property type="match status" value="1"/>
</dbReference>
<name>A0A9D1DQN7_9FIRM</name>
<comment type="similarity">
    <text evidence="1">Belongs to the glycosyl hydrolase 25 family.</text>
</comment>
<dbReference type="AlphaFoldDB" id="A0A9D1DQN7"/>
<evidence type="ECO:0000256" key="1">
    <source>
        <dbReference type="ARBA" id="ARBA00010646"/>
    </source>
</evidence>
<reference evidence="4" key="2">
    <citation type="journal article" date="2021" name="PeerJ">
        <title>Extensive microbial diversity within the chicken gut microbiome revealed by metagenomics and culture.</title>
        <authorList>
            <person name="Gilroy R."/>
            <person name="Ravi A."/>
            <person name="Getino M."/>
            <person name="Pursley I."/>
            <person name="Horton D.L."/>
            <person name="Alikhan N.F."/>
            <person name="Baker D."/>
            <person name="Gharbi K."/>
            <person name="Hall N."/>
            <person name="Watson M."/>
            <person name="Adriaenssens E.M."/>
            <person name="Foster-Nyarko E."/>
            <person name="Jarju S."/>
            <person name="Secka A."/>
            <person name="Antonio M."/>
            <person name="Oren A."/>
            <person name="Chaudhuri R.R."/>
            <person name="La Ragione R."/>
            <person name="Hildebrand F."/>
            <person name="Pallen M.J."/>
        </authorList>
    </citation>
    <scope>NUCLEOTIDE SEQUENCE</scope>
    <source>
        <strain evidence="4">ChiSjej1B19-7085</strain>
    </source>
</reference>
<keyword evidence="3" id="KW-0326">Glycosidase</keyword>
<evidence type="ECO:0000256" key="3">
    <source>
        <dbReference type="ARBA" id="ARBA00023295"/>
    </source>
</evidence>
<dbReference type="InterPro" id="IPR018077">
    <property type="entry name" value="Glyco_hydro_fam25_subgr"/>
</dbReference>
<proteinExistence type="inferred from homology"/>
<dbReference type="GO" id="GO:0016052">
    <property type="term" value="P:carbohydrate catabolic process"/>
    <property type="evidence" value="ECO:0007669"/>
    <property type="project" value="TreeGrafter"/>
</dbReference>
<dbReference type="Proteomes" id="UP000886785">
    <property type="component" value="Unassembled WGS sequence"/>
</dbReference>
<dbReference type="SUPFAM" id="SSF51445">
    <property type="entry name" value="(Trans)glycosidases"/>
    <property type="match status" value="1"/>
</dbReference>
<dbReference type="GO" id="GO:0003796">
    <property type="term" value="F:lysozyme activity"/>
    <property type="evidence" value="ECO:0007669"/>
    <property type="project" value="InterPro"/>
</dbReference>
<dbReference type="PANTHER" id="PTHR34135">
    <property type="entry name" value="LYSOZYME"/>
    <property type="match status" value="1"/>
</dbReference>
<dbReference type="InterPro" id="IPR002053">
    <property type="entry name" value="Glyco_hydro_25"/>
</dbReference>
<dbReference type="PROSITE" id="PS51904">
    <property type="entry name" value="GLYCOSYL_HYDROL_F25_2"/>
    <property type="match status" value="1"/>
</dbReference>
<evidence type="ECO:0000313" key="4">
    <source>
        <dbReference type="EMBL" id="HIR57122.1"/>
    </source>
</evidence>
<organism evidence="4 5">
    <name type="scientific">Candidatus Gallacutalibacter pullicola</name>
    <dbReference type="NCBI Taxonomy" id="2840830"/>
    <lineage>
        <taxon>Bacteria</taxon>
        <taxon>Bacillati</taxon>
        <taxon>Bacillota</taxon>
        <taxon>Clostridia</taxon>
        <taxon>Eubacteriales</taxon>
        <taxon>Candidatus Gallacutalibacter</taxon>
    </lineage>
</organism>
<dbReference type="GO" id="GO:0009253">
    <property type="term" value="P:peptidoglycan catabolic process"/>
    <property type="evidence" value="ECO:0007669"/>
    <property type="project" value="InterPro"/>
</dbReference>
<reference evidence="4" key="1">
    <citation type="submission" date="2020-10" db="EMBL/GenBank/DDBJ databases">
        <authorList>
            <person name="Gilroy R."/>
        </authorList>
    </citation>
    <scope>NUCLEOTIDE SEQUENCE</scope>
    <source>
        <strain evidence="4">ChiSjej1B19-7085</strain>
    </source>
</reference>